<reference evidence="2" key="1">
    <citation type="submission" date="2022-11" db="UniProtKB">
        <authorList>
            <consortium name="WormBaseParasite"/>
        </authorList>
    </citation>
    <scope>IDENTIFICATION</scope>
</reference>
<dbReference type="AlphaFoldDB" id="A0A914W1D5"/>
<accession>A0A914W1D5</accession>
<keyword evidence="1" id="KW-1185">Reference proteome</keyword>
<sequence>MINAQMQEFCRYFTSYWLSMPLIRNIWGQFGNSGPRTTSYVEGWHNRLHSQMNGRHPSLAKLIRLFQVSQNTTKFRVCALCTNPLALPKPQKVEVICRNTLVQAEMNMFYQYFMSAQTSFQDIMNYLDRIIAIGVLSQQL</sequence>
<dbReference type="WBParaSite" id="PSAMB.scaffold2958size20400.g19855.t1">
    <property type="protein sequence ID" value="PSAMB.scaffold2958size20400.g19855.t1"/>
    <property type="gene ID" value="PSAMB.scaffold2958size20400.g19855"/>
</dbReference>
<evidence type="ECO:0000313" key="1">
    <source>
        <dbReference type="Proteomes" id="UP000887566"/>
    </source>
</evidence>
<dbReference type="Proteomes" id="UP000887566">
    <property type="component" value="Unplaced"/>
</dbReference>
<name>A0A914W1D5_9BILA</name>
<proteinExistence type="predicted"/>
<evidence type="ECO:0000313" key="2">
    <source>
        <dbReference type="WBParaSite" id="PSAMB.scaffold2958size20400.g19855.t1"/>
    </source>
</evidence>
<organism evidence="1 2">
    <name type="scientific">Plectus sambesii</name>
    <dbReference type="NCBI Taxonomy" id="2011161"/>
    <lineage>
        <taxon>Eukaryota</taxon>
        <taxon>Metazoa</taxon>
        <taxon>Ecdysozoa</taxon>
        <taxon>Nematoda</taxon>
        <taxon>Chromadorea</taxon>
        <taxon>Plectida</taxon>
        <taxon>Plectina</taxon>
        <taxon>Plectoidea</taxon>
        <taxon>Plectidae</taxon>
        <taxon>Plectus</taxon>
    </lineage>
</organism>
<protein>
    <submittedName>
        <fullName evidence="2">Uncharacterized protein</fullName>
    </submittedName>
</protein>